<dbReference type="KEGG" id="mox:DAMO_2014"/>
<protein>
    <recommendedName>
        <fullName evidence="4">DNA repair protein RadC</fullName>
    </recommendedName>
</protein>
<dbReference type="HOGENOM" id="CLU_2354555_0_0_0"/>
<organism evidence="2 3">
    <name type="scientific">Methylomirabilis oxygeniifera</name>
    <dbReference type="NCBI Taxonomy" id="671143"/>
    <lineage>
        <taxon>Bacteria</taxon>
        <taxon>Candidatus Methylomirabilota</taxon>
        <taxon>Candidatus Methylomirabilia</taxon>
        <taxon>Candidatus Methylomirabilales</taxon>
        <taxon>Candidatus Methylomirabilaceae</taxon>
        <taxon>Candidatus Methylomirabilis</taxon>
    </lineage>
</organism>
<sequence>MPDTGSTGHRQRLRDRFASGDQSFRSEGSLLELLLTYTIPQKDVRPLAKHLLSEYGSLSSLRATLHCSAEQTRHRYAHDFLHTNLMAKHSLGEIWE</sequence>
<evidence type="ECO:0000313" key="2">
    <source>
        <dbReference type="EMBL" id="CBE69064.1"/>
    </source>
</evidence>
<gene>
    <name evidence="2" type="ORF">DAMO_2014</name>
</gene>
<accession>D5MH33</accession>
<evidence type="ECO:0000313" key="3">
    <source>
        <dbReference type="Proteomes" id="UP000006898"/>
    </source>
</evidence>
<proteinExistence type="predicted"/>
<dbReference type="EMBL" id="FP565575">
    <property type="protein sequence ID" value="CBE69064.1"/>
    <property type="molecule type" value="Genomic_DNA"/>
</dbReference>
<evidence type="ECO:0008006" key="4">
    <source>
        <dbReference type="Google" id="ProtNLM"/>
    </source>
</evidence>
<dbReference type="STRING" id="671143.DAMO_2014"/>
<dbReference type="eggNOG" id="COG2003">
    <property type="taxonomic scope" value="Bacteria"/>
</dbReference>
<name>D5MH33_METO1</name>
<evidence type="ECO:0000256" key="1">
    <source>
        <dbReference type="SAM" id="MobiDB-lite"/>
    </source>
</evidence>
<dbReference type="Proteomes" id="UP000006898">
    <property type="component" value="Chromosome"/>
</dbReference>
<feature type="region of interest" description="Disordered" evidence="1">
    <location>
        <begin position="1"/>
        <end position="22"/>
    </location>
</feature>
<dbReference type="AlphaFoldDB" id="D5MH33"/>
<reference evidence="2 3" key="1">
    <citation type="journal article" date="2010" name="Nature">
        <title>Nitrite-driven anaerobic methane oxidation by oxygenic bacteria.</title>
        <authorList>
            <person name="Ettwig K.F."/>
            <person name="Butler M.K."/>
            <person name="Le Paslier D."/>
            <person name="Pelletier E."/>
            <person name="Mangenot S."/>
            <person name="Kuypers M.M.M."/>
            <person name="Schreiber F."/>
            <person name="Dutilh B.E."/>
            <person name="Zedelius J."/>
            <person name="de Beer D."/>
            <person name="Gloerich J."/>
            <person name="Wessels H.J.C.T."/>
            <person name="van Allen T."/>
            <person name="Luesken F."/>
            <person name="Wu M."/>
            <person name="van de Pas-Schoonen K.T."/>
            <person name="Op den Camp H.J.M."/>
            <person name="Janssen-Megens E.M."/>
            <person name="Francoijs K-J."/>
            <person name="Stunnenberg H."/>
            <person name="Weissenbach J."/>
            <person name="Jetten M.S.M."/>
            <person name="Strous M."/>
        </authorList>
    </citation>
    <scope>NUCLEOTIDE SEQUENCE [LARGE SCALE GENOMIC DNA]</scope>
</reference>